<keyword evidence="3" id="KW-0813">Transport</keyword>
<dbReference type="Pfam" id="PF03544">
    <property type="entry name" value="TonB_C"/>
    <property type="match status" value="1"/>
</dbReference>
<dbReference type="Proteomes" id="UP000297741">
    <property type="component" value="Unassembled WGS sequence"/>
</dbReference>
<keyword evidence="14" id="KW-1185">Reference proteome</keyword>
<accession>A0ABY2KP92</accession>
<name>A0ABY2KP92_9RHOB</name>
<evidence type="ECO:0000256" key="8">
    <source>
        <dbReference type="ARBA" id="ARBA00022989"/>
    </source>
</evidence>
<keyword evidence="5" id="KW-0997">Cell inner membrane</keyword>
<feature type="region of interest" description="Disordered" evidence="10">
    <location>
        <begin position="136"/>
        <end position="218"/>
    </location>
</feature>
<feature type="signal peptide" evidence="11">
    <location>
        <begin position="1"/>
        <end position="20"/>
    </location>
</feature>
<keyword evidence="8" id="KW-1133">Transmembrane helix</keyword>
<evidence type="ECO:0000313" key="14">
    <source>
        <dbReference type="Proteomes" id="UP000297741"/>
    </source>
</evidence>
<proteinExistence type="inferred from homology"/>
<dbReference type="RefSeq" id="WP_135432035.1">
    <property type="nucleotide sequence ID" value="NZ_RPEM01000008.1"/>
</dbReference>
<evidence type="ECO:0000256" key="10">
    <source>
        <dbReference type="SAM" id="MobiDB-lite"/>
    </source>
</evidence>
<dbReference type="InterPro" id="IPR006260">
    <property type="entry name" value="TonB/TolA_C"/>
</dbReference>
<evidence type="ECO:0000256" key="6">
    <source>
        <dbReference type="ARBA" id="ARBA00022692"/>
    </source>
</evidence>
<evidence type="ECO:0000259" key="12">
    <source>
        <dbReference type="PROSITE" id="PS52015"/>
    </source>
</evidence>
<reference evidence="13 14" key="1">
    <citation type="submission" date="2018-11" db="EMBL/GenBank/DDBJ databases">
        <title>Tabrizicola sp. isolated from sediment of alpine lake.</title>
        <authorList>
            <person name="Liu Z."/>
        </authorList>
    </citation>
    <scope>NUCLEOTIDE SEQUENCE [LARGE SCALE GENOMIC DNA]</scope>
    <source>
        <strain evidence="13 14">DRYC-M-16</strain>
    </source>
</reference>
<dbReference type="SUPFAM" id="SSF74653">
    <property type="entry name" value="TolA/TonB C-terminal domain"/>
    <property type="match status" value="1"/>
</dbReference>
<organism evidence="13 14">
    <name type="scientific">Pseudotabrizicola sediminis</name>
    <dbReference type="NCBI Taxonomy" id="2486418"/>
    <lineage>
        <taxon>Bacteria</taxon>
        <taxon>Pseudomonadati</taxon>
        <taxon>Pseudomonadota</taxon>
        <taxon>Alphaproteobacteria</taxon>
        <taxon>Rhodobacterales</taxon>
        <taxon>Paracoccaceae</taxon>
        <taxon>Pseudotabrizicola</taxon>
    </lineage>
</organism>
<protein>
    <submittedName>
        <fullName evidence="13">TonB family protein</fullName>
    </submittedName>
</protein>
<evidence type="ECO:0000256" key="9">
    <source>
        <dbReference type="ARBA" id="ARBA00023136"/>
    </source>
</evidence>
<evidence type="ECO:0000256" key="1">
    <source>
        <dbReference type="ARBA" id="ARBA00004383"/>
    </source>
</evidence>
<comment type="subcellular location">
    <subcellularLocation>
        <location evidence="1">Cell inner membrane</location>
        <topology evidence="1">Single-pass membrane protein</topology>
        <orientation evidence="1">Periplasmic side</orientation>
    </subcellularLocation>
</comment>
<comment type="similarity">
    <text evidence="2">Belongs to the TonB family.</text>
</comment>
<evidence type="ECO:0000313" key="13">
    <source>
        <dbReference type="EMBL" id="TGD42668.1"/>
    </source>
</evidence>
<dbReference type="PANTHER" id="PTHR33446">
    <property type="entry name" value="PROTEIN TONB-RELATED"/>
    <property type="match status" value="1"/>
</dbReference>
<feature type="compositionally biased region" description="Low complexity" evidence="10">
    <location>
        <begin position="198"/>
        <end position="218"/>
    </location>
</feature>
<gene>
    <name evidence="13" type="ORF">EEB11_13070</name>
</gene>
<keyword evidence="4" id="KW-1003">Cell membrane</keyword>
<dbReference type="PANTHER" id="PTHR33446:SF2">
    <property type="entry name" value="PROTEIN TONB"/>
    <property type="match status" value="1"/>
</dbReference>
<evidence type="ECO:0000256" key="4">
    <source>
        <dbReference type="ARBA" id="ARBA00022475"/>
    </source>
</evidence>
<dbReference type="Gene3D" id="3.30.1150.10">
    <property type="match status" value="1"/>
</dbReference>
<sequence>MKQARLPFVIALALSGALHAAAAIAIAPQPDDLEVEGGGAATVALLGEAFEDLAQGATPVFAIEAPPLAAVPVTTQVVATAATPTAAPAPPLLLPPSETADLAALPPVDSAPAVQPERTLQAPPALAAAVAPPALPATPVEPASSAPEASPRPRARAEAPASAKPVEKRAVAQSAPVPAGNADRNARKGTQAGEEKAPASAAAAGGSGAPAAQAGNAARSSYPGLVLRKIERTRKPASRARGTVVVAFRVAPSGGLASAQVVRSSGDPSLEHAALDHIRRAAPFPPPPAGAETDFRFEFVGRR</sequence>
<comment type="caution">
    <text evidence="13">The sequence shown here is derived from an EMBL/GenBank/DDBJ whole genome shotgun (WGS) entry which is preliminary data.</text>
</comment>
<dbReference type="InterPro" id="IPR037682">
    <property type="entry name" value="TonB_C"/>
</dbReference>
<evidence type="ECO:0000256" key="2">
    <source>
        <dbReference type="ARBA" id="ARBA00006555"/>
    </source>
</evidence>
<keyword evidence="9" id="KW-0472">Membrane</keyword>
<feature type="chain" id="PRO_5046013930" evidence="11">
    <location>
        <begin position="21"/>
        <end position="303"/>
    </location>
</feature>
<keyword evidence="7" id="KW-0653">Protein transport</keyword>
<dbReference type="EMBL" id="RPEM01000008">
    <property type="protein sequence ID" value="TGD42668.1"/>
    <property type="molecule type" value="Genomic_DNA"/>
</dbReference>
<evidence type="ECO:0000256" key="11">
    <source>
        <dbReference type="SAM" id="SignalP"/>
    </source>
</evidence>
<evidence type="ECO:0000256" key="3">
    <source>
        <dbReference type="ARBA" id="ARBA00022448"/>
    </source>
</evidence>
<evidence type="ECO:0000256" key="5">
    <source>
        <dbReference type="ARBA" id="ARBA00022519"/>
    </source>
</evidence>
<dbReference type="PROSITE" id="PS52015">
    <property type="entry name" value="TONB_CTD"/>
    <property type="match status" value="1"/>
</dbReference>
<dbReference type="NCBIfam" id="TIGR01352">
    <property type="entry name" value="tonB_Cterm"/>
    <property type="match status" value="1"/>
</dbReference>
<dbReference type="InterPro" id="IPR051045">
    <property type="entry name" value="TonB-dependent_transducer"/>
</dbReference>
<keyword evidence="11" id="KW-0732">Signal</keyword>
<feature type="domain" description="TonB C-terminal" evidence="12">
    <location>
        <begin position="216"/>
        <end position="303"/>
    </location>
</feature>
<feature type="compositionally biased region" description="Low complexity" evidence="10">
    <location>
        <begin position="136"/>
        <end position="149"/>
    </location>
</feature>
<keyword evidence="6" id="KW-0812">Transmembrane</keyword>
<evidence type="ECO:0000256" key="7">
    <source>
        <dbReference type="ARBA" id="ARBA00022927"/>
    </source>
</evidence>